<evidence type="ECO:0000313" key="2">
    <source>
        <dbReference type="EMBL" id="SDB81077.1"/>
    </source>
</evidence>
<dbReference type="Proteomes" id="UP000199452">
    <property type="component" value="Unassembled WGS sequence"/>
</dbReference>
<name>A0A1G6GGG3_9BACT</name>
<keyword evidence="3" id="KW-1185">Reference proteome</keyword>
<dbReference type="RefSeq" id="WP_092433912.1">
    <property type="nucleotide sequence ID" value="NZ_FMYP01000001.1"/>
</dbReference>
<protein>
    <recommendedName>
        <fullName evidence="4">DUF3127 domain-containing protein</fullName>
    </recommendedName>
</protein>
<dbReference type="InterPro" id="IPR021474">
    <property type="entry name" value="DUF3127"/>
</dbReference>
<gene>
    <name evidence="2" type="ORF">SAMN05216323_100123</name>
</gene>
<dbReference type="STRING" id="1640674.SAMN05216323_100123"/>
<feature type="region of interest" description="Disordered" evidence="1">
    <location>
        <begin position="90"/>
        <end position="124"/>
    </location>
</feature>
<dbReference type="OrthoDB" id="598142at2"/>
<sequence length="124" mass="13871">MALELQGKFVQLLEKQTGSGKNGTWEKQDFIVETMEQYPKKVCVAAWGDKVQEIGGFRPGDVLKVSFNVESREYNGRWYTDLRAWRIAKESATQPSQSQSAGAPPASFDEIPPMGGEELNDLPF</sequence>
<dbReference type="EMBL" id="FMYP01000001">
    <property type="protein sequence ID" value="SDB81077.1"/>
    <property type="molecule type" value="Genomic_DNA"/>
</dbReference>
<accession>A0A1G6GGG3</accession>
<reference evidence="2 3" key="1">
    <citation type="submission" date="2016-09" db="EMBL/GenBank/DDBJ databases">
        <authorList>
            <person name="Capua I."/>
            <person name="De Benedictis P."/>
            <person name="Joannis T."/>
            <person name="Lombin L.H."/>
            <person name="Cattoli G."/>
        </authorList>
    </citation>
    <scope>NUCLEOTIDE SEQUENCE [LARGE SCALE GENOMIC DNA]</scope>
    <source>
        <strain evidence="2 3">A7P-90m</strain>
    </source>
</reference>
<evidence type="ECO:0000313" key="3">
    <source>
        <dbReference type="Proteomes" id="UP000199452"/>
    </source>
</evidence>
<dbReference type="AlphaFoldDB" id="A0A1G6GGG3"/>
<feature type="compositionally biased region" description="Low complexity" evidence="1">
    <location>
        <begin position="91"/>
        <end position="107"/>
    </location>
</feature>
<proteinExistence type="predicted"/>
<organism evidence="2 3">
    <name type="scientific">Williamwhitmania taraxaci</name>
    <dbReference type="NCBI Taxonomy" id="1640674"/>
    <lineage>
        <taxon>Bacteria</taxon>
        <taxon>Pseudomonadati</taxon>
        <taxon>Bacteroidota</taxon>
        <taxon>Bacteroidia</taxon>
        <taxon>Bacteroidales</taxon>
        <taxon>Williamwhitmaniaceae</taxon>
        <taxon>Williamwhitmania</taxon>
    </lineage>
</organism>
<dbReference type="Pfam" id="PF11325">
    <property type="entry name" value="DUF3127"/>
    <property type="match status" value="1"/>
</dbReference>
<evidence type="ECO:0000256" key="1">
    <source>
        <dbReference type="SAM" id="MobiDB-lite"/>
    </source>
</evidence>
<evidence type="ECO:0008006" key="4">
    <source>
        <dbReference type="Google" id="ProtNLM"/>
    </source>
</evidence>